<evidence type="ECO:0000313" key="3">
    <source>
        <dbReference type="EMBL" id="KHJ66593.1"/>
    </source>
</evidence>
<evidence type="ECO:0000256" key="1">
    <source>
        <dbReference type="SAM" id="MobiDB-lite"/>
    </source>
</evidence>
<comment type="caution">
    <text evidence="3">The sequence shown here is derived from an EMBL/GenBank/DDBJ whole genome shotgun (WGS) entry which is preliminary data.</text>
</comment>
<dbReference type="Proteomes" id="UP000030853">
    <property type="component" value="Unassembled WGS sequence"/>
</dbReference>
<evidence type="ECO:0000256" key="2">
    <source>
        <dbReference type="SAM" id="Phobius"/>
    </source>
</evidence>
<dbReference type="EMBL" id="JTJJ01000074">
    <property type="protein sequence ID" value="KHJ66593.1"/>
    <property type="molecule type" value="Genomic_DNA"/>
</dbReference>
<keyword evidence="2" id="KW-0472">Membrane</keyword>
<evidence type="ECO:0008006" key="5">
    <source>
        <dbReference type="Google" id="ProtNLM"/>
    </source>
</evidence>
<organism evidence="3 4">
    <name type="scientific">Pantoea rodasii</name>
    <dbReference type="NCBI Taxonomy" id="1076549"/>
    <lineage>
        <taxon>Bacteria</taxon>
        <taxon>Pseudomonadati</taxon>
        <taxon>Pseudomonadota</taxon>
        <taxon>Gammaproteobacteria</taxon>
        <taxon>Enterobacterales</taxon>
        <taxon>Erwiniaceae</taxon>
        <taxon>Pantoea</taxon>
    </lineage>
</organism>
<name>A0A0B1R0I9_9GAMM</name>
<gene>
    <name evidence="3" type="ORF">QU24_18550</name>
</gene>
<dbReference type="RefSeq" id="WP_039334032.1">
    <property type="nucleotide sequence ID" value="NZ_JTJJ01000074.1"/>
</dbReference>
<feature type="transmembrane region" description="Helical" evidence="2">
    <location>
        <begin position="12"/>
        <end position="31"/>
    </location>
</feature>
<evidence type="ECO:0000313" key="4">
    <source>
        <dbReference type="Proteomes" id="UP000030853"/>
    </source>
</evidence>
<keyword evidence="2" id="KW-1133">Transmembrane helix</keyword>
<protein>
    <recommendedName>
        <fullName evidence="5">DUF2570 domain-containing protein</fullName>
    </recommendedName>
</protein>
<feature type="region of interest" description="Disordered" evidence="1">
    <location>
        <begin position="102"/>
        <end position="122"/>
    </location>
</feature>
<accession>A0A0B1R0I9</accession>
<proteinExistence type="predicted"/>
<sequence length="122" mass="13750">MVPVTSRFNLTLLMALMLVTSIVALGITVTVQHVSIRHLTHSNQQLLSEKKSAEAIARNFIKTTLLIKDLARATQHDNQRQREESERRVVVIRKLVKSNDCAAQPVPPDAAEQLRAHRNPVR</sequence>
<reference evidence="3 4" key="1">
    <citation type="submission" date="2014-11" db="EMBL/GenBank/DDBJ databases">
        <title>Genome sequencing of Pantoea rodasii ND03.</title>
        <authorList>
            <person name="Muhamad Yunos N.Y."/>
            <person name="Chan K.-G."/>
        </authorList>
    </citation>
    <scope>NUCLEOTIDE SEQUENCE [LARGE SCALE GENOMIC DNA]</scope>
    <source>
        <strain evidence="3 4">ND03</strain>
    </source>
</reference>
<keyword evidence="2" id="KW-0812">Transmembrane</keyword>
<dbReference type="AlphaFoldDB" id="A0A0B1R0I9"/>